<keyword evidence="2" id="KW-1185">Reference proteome</keyword>
<dbReference type="EMBL" id="JAIWYP010000005">
    <property type="protein sequence ID" value="KAH3828042.1"/>
    <property type="molecule type" value="Genomic_DNA"/>
</dbReference>
<reference evidence="1" key="1">
    <citation type="journal article" date="2019" name="bioRxiv">
        <title>The Genome of the Zebra Mussel, Dreissena polymorpha: A Resource for Invasive Species Research.</title>
        <authorList>
            <person name="McCartney M.A."/>
            <person name="Auch B."/>
            <person name="Kono T."/>
            <person name="Mallez S."/>
            <person name="Zhang Y."/>
            <person name="Obille A."/>
            <person name="Becker A."/>
            <person name="Abrahante J.E."/>
            <person name="Garbe J."/>
            <person name="Badalamenti J.P."/>
            <person name="Herman A."/>
            <person name="Mangelson H."/>
            <person name="Liachko I."/>
            <person name="Sullivan S."/>
            <person name="Sone E.D."/>
            <person name="Koren S."/>
            <person name="Silverstein K.A.T."/>
            <person name="Beckman K.B."/>
            <person name="Gohl D.M."/>
        </authorList>
    </citation>
    <scope>NUCLEOTIDE SEQUENCE</scope>
    <source>
        <strain evidence="1">Duluth1</strain>
        <tissue evidence="1">Whole animal</tissue>
    </source>
</reference>
<name>A0A9D4H4B0_DREPO</name>
<evidence type="ECO:0000313" key="2">
    <source>
        <dbReference type="Proteomes" id="UP000828390"/>
    </source>
</evidence>
<comment type="caution">
    <text evidence="1">The sequence shown here is derived from an EMBL/GenBank/DDBJ whole genome shotgun (WGS) entry which is preliminary data.</text>
</comment>
<evidence type="ECO:0000313" key="1">
    <source>
        <dbReference type="EMBL" id="KAH3828042.1"/>
    </source>
</evidence>
<accession>A0A9D4H4B0</accession>
<dbReference type="Proteomes" id="UP000828390">
    <property type="component" value="Unassembled WGS sequence"/>
</dbReference>
<gene>
    <name evidence="1" type="ORF">DPMN_129991</name>
</gene>
<proteinExistence type="predicted"/>
<organism evidence="1 2">
    <name type="scientific">Dreissena polymorpha</name>
    <name type="common">Zebra mussel</name>
    <name type="synonym">Mytilus polymorpha</name>
    <dbReference type="NCBI Taxonomy" id="45954"/>
    <lineage>
        <taxon>Eukaryota</taxon>
        <taxon>Metazoa</taxon>
        <taxon>Spiralia</taxon>
        <taxon>Lophotrochozoa</taxon>
        <taxon>Mollusca</taxon>
        <taxon>Bivalvia</taxon>
        <taxon>Autobranchia</taxon>
        <taxon>Heteroconchia</taxon>
        <taxon>Euheterodonta</taxon>
        <taxon>Imparidentia</taxon>
        <taxon>Neoheterodontei</taxon>
        <taxon>Myida</taxon>
        <taxon>Dreissenoidea</taxon>
        <taxon>Dreissenidae</taxon>
        <taxon>Dreissena</taxon>
    </lineage>
</organism>
<sequence>MVFVEQRHSHWQKKCAVIIRQDHHMVAKHRAVVTRASTPTRKYAVRQRLEIRRTEKMIAAVEEQQSIPVLKYVVMALQIH</sequence>
<dbReference type="AlphaFoldDB" id="A0A9D4H4B0"/>
<reference evidence="1" key="2">
    <citation type="submission" date="2020-11" db="EMBL/GenBank/DDBJ databases">
        <authorList>
            <person name="McCartney M.A."/>
            <person name="Auch B."/>
            <person name="Kono T."/>
            <person name="Mallez S."/>
            <person name="Becker A."/>
            <person name="Gohl D.M."/>
            <person name="Silverstein K.A.T."/>
            <person name="Koren S."/>
            <person name="Bechman K.B."/>
            <person name="Herman A."/>
            <person name="Abrahante J.E."/>
            <person name="Garbe J."/>
        </authorList>
    </citation>
    <scope>NUCLEOTIDE SEQUENCE</scope>
    <source>
        <strain evidence="1">Duluth1</strain>
        <tissue evidence="1">Whole animal</tissue>
    </source>
</reference>
<protein>
    <submittedName>
        <fullName evidence="1">Uncharacterized protein</fullName>
    </submittedName>
</protein>